<dbReference type="InterPro" id="IPR050925">
    <property type="entry name" value="Rhomboid_protease_S54"/>
</dbReference>
<keyword evidence="6 8" id="KW-0472">Membrane</keyword>
<dbReference type="GO" id="GO:0004252">
    <property type="term" value="F:serine-type endopeptidase activity"/>
    <property type="evidence" value="ECO:0007669"/>
    <property type="project" value="InterPro"/>
</dbReference>
<feature type="transmembrane region" description="Helical" evidence="8">
    <location>
        <begin position="350"/>
        <end position="366"/>
    </location>
</feature>
<keyword evidence="5 8" id="KW-1133">Transmembrane helix</keyword>
<keyword evidence="11" id="KW-1185">Reference proteome</keyword>
<dbReference type="PANTHER" id="PTHR43731">
    <property type="entry name" value="RHOMBOID PROTEASE"/>
    <property type="match status" value="1"/>
</dbReference>
<evidence type="ECO:0000256" key="1">
    <source>
        <dbReference type="ARBA" id="ARBA00004141"/>
    </source>
</evidence>
<dbReference type="Pfam" id="PF01694">
    <property type="entry name" value="Rhomboid"/>
    <property type="match status" value="1"/>
</dbReference>
<keyword evidence="10" id="KW-0645">Protease</keyword>
<keyword evidence="4" id="KW-0378">Hydrolase</keyword>
<dbReference type="GO" id="GO:0016020">
    <property type="term" value="C:membrane"/>
    <property type="evidence" value="ECO:0007669"/>
    <property type="project" value="UniProtKB-SubCell"/>
</dbReference>
<keyword evidence="7" id="KW-0175">Coiled coil</keyword>
<dbReference type="SUPFAM" id="SSF144091">
    <property type="entry name" value="Rhomboid-like"/>
    <property type="match status" value="1"/>
</dbReference>
<feature type="coiled-coil region" evidence="7">
    <location>
        <begin position="125"/>
        <end position="165"/>
    </location>
</feature>
<dbReference type="RefSeq" id="WP_242875474.1">
    <property type="nucleotide sequence ID" value="NZ_FMKA01000004.1"/>
</dbReference>
<evidence type="ECO:0000256" key="6">
    <source>
        <dbReference type="ARBA" id="ARBA00023136"/>
    </source>
</evidence>
<evidence type="ECO:0000259" key="9">
    <source>
        <dbReference type="Pfam" id="PF01694"/>
    </source>
</evidence>
<dbReference type="Proteomes" id="UP000199315">
    <property type="component" value="Unassembled WGS sequence"/>
</dbReference>
<feature type="transmembrane region" description="Helical" evidence="8">
    <location>
        <begin position="372"/>
        <end position="390"/>
    </location>
</feature>
<evidence type="ECO:0000313" key="11">
    <source>
        <dbReference type="Proteomes" id="UP000199315"/>
    </source>
</evidence>
<feature type="transmembrane region" description="Helical" evidence="8">
    <location>
        <begin position="317"/>
        <end position="338"/>
    </location>
</feature>
<accession>A0A1D3TRQ4</accession>
<evidence type="ECO:0000256" key="3">
    <source>
        <dbReference type="ARBA" id="ARBA00022692"/>
    </source>
</evidence>
<name>A0A1D3TRQ4_9FIRM</name>
<evidence type="ECO:0000313" key="10">
    <source>
        <dbReference type="EMBL" id="SCP96354.1"/>
    </source>
</evidence>
<feature type="transmembrane region" description="Helical" evidence="8">
    <location>
        <begin position="256"/>
        <end position="280"/>
    </location>
</feature>
<feature type="transmembrane region" description="Helical" evidence="8">
    <location>
        <begin position="212"/>
        <end position="236"/>
    </location>
</feature>
<protein>
    <submittedName>
        <fullName evidence="10">Membrane associated serine protease, rhomboid family</fullName>
    </submittedName>
</protein>
<dbReference type="InterPro" id="IPR022764">
    <property type="entry name" value="Peptidase_S54_rhomboid_dom"/>
</dbReference>
<evidence type="ECO:0000256" key="2">
    <source>
        <dbReference type="ARBA" id="ARBA00009045"/>
    </source>
</evidence>
<evidence type="ECO:0000256" key="7">
    <source>
        <dbReference type="SAM" id="Coils"/>
    </source>
</evidence>
<comment type="similarity">
    <text evidence="2">Belongs to the peptidase S54 family.</text>
</comment>
<dbReference type="STRING" id="1619234.SAMN05421730_1004128"/>
<keyword evidence="3 8" id="KW-0812">Transmembrane</keyword>
<dbReference type="Gene3D" id="1.20.1540.10">
    <property type="entry name" value="Rhomboid-like"/>
    <property type="match status" value="1"/>
</dbReference>
<dbReference type="EMBL" id="FMKA01000004">
    <property type="protein sequence ID" value="SCP96354.1"/>
    <property type="molecule type" value="Genomic_DNA"/>
</dbReference>
<organism evidence="10 11">
    <name type="scientific">Anaerobium acetethylicum</name>
    <dbReference type="NCBI Taxonomy" id="1619234"/>
    <lineage>
        <taxon>Bacteria</taxon>
        <taxon>Bacillati</taxon>
        <taxon>Bacillota</taxon>
        <taxon>Clostridia</taxon>
        <taxon>Lachnospirales</taxon>
        <taxon>Lachnospiraceae</taxon>
        <taxon>Anaerobium</taxon>
    </lineage>
</organism>
<feature type="domain" description="Peptidase S54 rhomboid" evidence="9">
    <location>
        <begin position="251"/>
        <end position="391"/>
    </location>
</feature>
<dbReference type="AlphaFoldDB" id="A0A1D3TRQ4"/>
<dbReference type="PANTHER" id="PTHR43731:SF14">
    <property type="entry name" value="PRESENILIN-ASSOCIATED RHOMBOID-LIKE PROTEIN, MITOCHONDRIAL"/>
    <property type="match status" value="1"/>
</dbReference>
<comment type="subcellular location">
    <subcellularLocation>
        <location evidence="1">Membrane</location>
        <topology evidence="1">Multi-pass membrane protein</topology>
    </subcellularLocation>
</comment>
<evidence type="ECO:0000256" key="4">
    <source>
        <dbReference type="ARBA" id="ARBA00022801"/>
    </source>
</evidence>
<gene>
    <name evidence="10" type="ORF">SAMN05421730_1004128</name>
</gene>
<feature type="transmembrane region" description="Helical" evidence="8">
    <location>
        <begin position="292"/>
        <end position="311"/>
    </location>
</feature>
<sequence length="404" mass="44661">MLKKLDAKLRAEGYNRITSNIPEIGIYYKSSDGGVRIIPVVDYHFGFHFSGNQYQNLINQIRNLFVKKGYEQIEMLSLILAWDVHDAGMMSQYGCPRWIIDVNAVQLLIYEDQPIDFHGLSGLVNDVIEEETQAARKKAADETEKKDIEEAVQRAALKARNMAENKDGTEAAKEAVKEAVKNVLTEPAAVDKAKTKAAIATLFHKKAVINTLIVLINIIAFMVLEIGGSTTDAAYMVEKGAMFAPYVLDKHEYYRFITSMFMHFGIGHLTNNMLILFFVGDNLERAVGKLRYMAVYFISGIGGGVLSFLFNSGRDELVVSAGASGAIFGIIGAMLYVLIVNKGRLEDLTARRVGLLIFFSLYYGLSSSVIDNWAHIGGLIAGGAVAFILYKGPKAEARDTENKD</sequence>
<reference evidence="10 11" key="1">
    <citation type="submission" date="2016-09" db="EMBL/GenBank/DDBJ databases">
        <authorList>
            <person name="Capua I."/>
            <person name="De Benedictis P."/>
            <person name="Joannis T."/>
            <person name="Lombin L.H."/>
            <person name="Cattoli G."/>
        </authorList>
    </citation>
    <scope>NUCLEOTIDE SEQUENCE [LARGE SCALE GENOMIC DNA]</scope>
    <source>
        <strain evidence="10 11">GluBS11</strain>
    </source>
</reference>
<evidence type="ECO:0000256" key="8">
    <source>
        <dbReference type="SAM" id="Phobius"/>
    </source>
</evidence>
<dbReference type="GO" id="GO:0006508">
    <property type="term" value="P:proteolysis"/>
    <property type="evidence" value="ECO:0007669"/>
    <property type="project" value="UniProtKB-KW"/>
</dbReference>
<proteinExistence type="inferred from homology"/>
<evidence type="ECO:0000256" key="5">
    <source>
        <dbReference type="ARBA" id="ARBA00022989"/>
    </source>
</evidence>
<dbReference type="InterPro" id="IPR035952">
    <property type="entry name" value="Rhomboid-like_sf"/>
</dbReference>